<sequence length="94" mass="10683">MPISVQLEISDNNECVDAPYWLIIDPMQMMKPAPRSVAQMITGPFFSRESAEKHLAARHYEFSDKAVVWCASGYWSHQYKEAWRTGCKTAVGGE</sequence>
<accession>A0A7J0BLX9</accession>
<dbReference type="RefSeq" id="WP_174405693.1">
    <property type="nucleotide sequence ID" value="NZ_BLVO01000013.1"/>
</dbReference>
<name>A0A7J0BLX9_9BACT</name>
<organism evidence="1 2">
    <name type="scientific">Desulfovibrio subterraneus</name>
    <dbReference type="NCBI Taxonomy" id="2718620"/>
    <lineage>
        <taxon>Bacteria</taxon>
        <taxon>Pseudomonadati</taxon>
        <taxon>Thermodesulfobacteriota</taxon>
        <taxon>Desulfovibrionia</taxon>
        <taxon>Desulfovibrionales</taxon>
        <taxon>Desulfovibrionaceae</taxon>
        <taxon>Desulfovibrio</taxon>
    </lineage>
</organism>
<proteinExistence type="predicted"/>
<gene>
    <name evidence="1" type="ORF">DSM101010T_24290</name>
</gene>
<protein>
    <submittedName>
        <fullName evidence="1">Uncharacterized protein</fullName>
    </submittedName>
</protein>
<comment type="caution">
    <text evidence="1">The sequence shown here is derived from an EMBL/GenBank/DDBJ whole genome shotgun (WGS) entry which is preliminary data.</text>
</comment>
<reference evidence="1 2" key="1">
    <citation type="submission" date="2020-05" db="EMBL/GenBank/DDBJ databases">
        <title>Draft genome sequence of Desulfovibrio sp. strain HN2T.</title>
        <authorList>
            <person name="Ueno A."/>
            <person name="Tamazawa S."/>
            <person name="Tamamura S."/>
            <person name="Murakami T."/>
            <person name="Kiyama T."/>
            <person name="Inomata H."/>
            <person name="Amano Y."/>
            <person name="Miyakawa K."/>
            <person name="Tamaki H."/>
            <person name="Naganuma T."/>
            <person name="Kaneko K."/>
        </authorList>
    </citation>
    <scope>NUCLEOTIDE SEQUENCE [LARGE SCALE GENOMIC DNA]</scope>
    <source>
        <strain evidence="1 2">HN2</strain>
    </source>
</reference>
<dbReference type="EMBL" id="BLVO01000013">
    <property type="protein sequence ID" value="GFM34064.1"/>
    <property type="molecule type" value="Genomic_DNA"/>
</dbReference>
<dbReference type="Proteomes" id="UP000503840">
    <property type="component" value="Unassembled WGS sequence"/>
</dbReference>
<evidence type="ECO:0000313" key="1">
    <source>
        <dbReference type="EMBL" id="GFM34064.1"/>
    </source>
</evidence>
<dbReference type="AlphaFoldDB" id="A0A7J0BLX9"/>
<evidence type="ECO:0000313" key="2">
    <source>
        <dbReference type="Proteomes" id="UP000503840"/>
    </source>
</evidence>
<keyword evidence="2" id="KW-1185">Reference proteome</keyword>